<accession>A0A381NXU8</accession>
<organism evidence="2">
    <name type="scientific">marine metagenome</name>
    <dbReference type="NCBI Taxonomy" id="408172"/>
    <lineage>
        <taxon>unclassified sequences</taxon>
        <taxon>metagenomes</taxon>
        <taxon>ecological metagenomes</taxon>
    </lineage>
</organism>
<evidence type="ECO:0000313" key="2">
    <source>
        <dbReference type="EMBL" id="SUZ59049.1"/>
    </source>
</evidence>
<dbReference type="AlphaFoldDB" id="A0A381NXU8"/>
<dbReference type="PANTHER" id="PTHR43698:SF1">
    <property type="entry name" value="BLL4564 PROTEIN"/>
    <property type="match status" value="1"/>
</dbReference>
<dbReference type="InterPro" id="IPR011051">
    <property type="entry name" value="RmlC_Cupin_sf"/>
</dbReference>
<proteinExistence type="predicted"/>
<dbReference type="InterPro" id="IPR013096">
    <property type="entry name" value="Cupin_2"/>
</dbReference>
<evidence type="ECO:0000259" key="1">
    <source>
        <dbReference type="Pfam" id="PF07883"/>
    </source>
</evidence>
<dbReference type="Pfam" id="PF07883">
    <property type="entry name" value="Cupin_2"/>
    <property type="match status" value="1"/>
</dbReference>
<reference evidence="2" key="1">
    <citation type="submission" date="2018-05" db="EMBL/GenBank/DDBJ databases">
        <authorList>
            <person name="Lanie J.A."/>
            <person name="Ng W.-L."/>
            <person name="Kazmierczak K.M."/>
            <person name="Andrzejewski T.M."/>
            <person name="Davidsen T.M."/>
            <person name="Wayne K.J."/>
            <person name="Tettelin H."/>
            <person name="Glass J.I."/>
            <person name="Rusch D."/>
            <person name="Podicherti R."/>
            <person name="Tsui H.-C.T."/>
            <person name="Winkler M.E."/>
        </authorList>
    </citation>
    <scope>NUCLEOTIDE SEQUENCE</scope>
</reference>
<dbReference type="EMBL" id="UINC01000659">
    <property type="protein sequence ID" value="SUZ59049.1"/>
    <property type="molecule type" value="Genomic_DNA"/>
</dbReference>
<dbReference type="InterPro" id="IPR014710">
    <property type="entry name" value="RmlC-like_jellyroll"/>
</dbReference>
<feature type="non-terminal residue" evidence="2">
    <location>
        <position position="1"/>
    </location>
</feature>
<protein>
    <recommendedName>
        <fullName evidence="1">Cupin type-2 domain-containing protein</fullName>
    </recommendedName>
</protein>
<dbReference type="Gene3D" id="2.60.120.10">
    <property type="entry name" value="Jelly Rolls"/>
    <property type="match status" value="1"/>
</dbReference>
<dbReference type="PANTHER" id="PTHR43698">
    <property type="entry name" value="RIBD C-TERMINAL DOMAIN CONTAINING PROTEIN"/>
    <property type="match status" value="1"/>
</dbReference>
<sequence>VTGGDRDSKYGGLFSGHVELEMLHATSGDQQPDTALVHFHSGAVTNWHHHPGGQLLFVVSGNARVGTIADGAVAIDPGHLVVAPPDEAHWHGAADGCDCTLLAVTWGTTCWHDEVPDLDH</sequence>
<name>A0A381NXU8_9ZZZZ</name>
<feature type="domain" description="Cupin type-2" evidence="1">
    <location>
        <begin position="36"/>
        <end position="104"/>
    </location>
</feature>
<gene>
    <name evidence="2" type="ORF">METZ01_LOCUS11903</name>
</gene>
<dbReference type="SUPFAM" id="SSF51182">
    <property type="entry name" value="RmlC-like cupins"/>
    <property type="match status" value="1"/>
</dbReference>